<accession>A0ACB0LVW5</accession>
<sequence length="124" mass="14503">MSVEDEHNKLYFKQLMCYFLVEQFLLCASDAKILRSCSWVFVKDLEAFEQINWAKAVFDHLCESLKDLKDKMRKHGQHCFKGAAPVFEALIYERIPSMWPPVKFSDPPIQKYSAQRSVVPTLIN</sequence>
<protein>
    <submittedName>
        <fullName evidence="1">Uncharacterized protein</fullName>
    </submittedName>
</protein>
<comment type="caution">
    <text evidence="1">The sequence shown here is derived from an EMBL/GenBank/DDBJ whole genome shotgun (WGS) entry which is preliminary data.</text>
</comment>
<proteinExistence type="predicted"/>
<evidence type="ECO:0000313" key="2">
    <source>
        <dbReference type="Proteomes" id="UP001177021"/>
    </source>
</evidence>
<evidence type="ECO:0000313" key="1">
    <source>
        <dbReference type="EMBL" id="CAJ2673714.1"/>
    </source>
</evidence>
<dbReference type="EMBL" id="CASHSV030000716">
    <property type="protein sequence ID" value="CAJ2673714.1"/>
    <property type="molecule type" value="Genomic_DNA"/>
</dbReference>
<name>A0ACB0LVW5_TRIPR</name>
<dbReference type="Proteomes" id="UP001177021">
    <property type="component" value="Unassembled WGS sequence"/>
</dbReference>
<keyword evidence="2" id="KW-1185">Reference proteome</keyword>
<organism evidence="1 2">
    <name type="scientific">Trifolium pratense</name>
    <name type="common">Red clover</name>
    <dbReference type="NCBI Taxonomy" id="57577"/>
    <lineage>
        <taxon>Eukaryota</taxon>
        <taxon>Viridiplantae</taxon>
        <taxon>Streptophyta</taxon>
        <taxon>Embryophyta</taxon>
        <taxon>Tracheophyta</taxon>
        <taxon>Spermatophyta</taxon>
        <taxon>Magnoliopsida</taxon>
        <taxon>eudicotyledons</taxon>
        <taxon>Gunneridae</taxon>
        <taxon>Pentapetalae</taxon>
        <taxon>rosids</taxon>
        <taxon>fabids</taxon>
        <taxon>Fabales</taxon>
        <taxon>Fabaceae</taxon>
        <taxon>Papilionoideae</taxon>
        <taxon>50 kb inversion clade</taxon>
        <taxon>NPAAA clade</taxon>
        <taxon>Hologalegina</taxon>
        <taxon>IRL clade</taxon>
        <taxon>Trifolieae</taxon>
        <taxon>Trifolium</taxon>
    </lineage>
</organism>
<gene>
    <name evidence="1" type="ORF">MILVUS5_LOCUS37137</name>
</gene>
<reference evidence="1" key="1">
    <citation type="submission" date="2023-10" db="EMBL/GenBank/DDBJ databases">
        <authorList>
            <person name="Rodriguez Cubillos JULIANA M."/>
            <person name="De Vega J."/>
        </authorList>
    </citation>
    <scope>NUCLEOTIDE SEQUENCE</scope>
</reference>